<accession>H5SQY7</accession>
<dbReference type="EMBL" id="AP011801">
    <property type="protein sequence ID" value="BAL58504.1"/>
    <property type="molecule type" value="Genomic_DNA"/>
</dbReference>
<evidence type="ECO:0000313" key="1">
    <source>
        <dbReference type="EMBL" id="BAL58504.1"/>
    </source>
</evidence>
<protein>
    <submittedName>
        <fullName evidence="1">Uncharacterized protein</fullName>
    </submittedName>
</protein>
<proteinExistence type="predicted"/>
<reference evidence="1" key="2">
    <citation type="journal article" date="2012" name="PLoS ONE">
        <title>A Deeply Branching Thermophilic Bacterium with an Ancient Acetyl-CoA Pathway Dominates a Subsurface Ecosystem.</title>
        <authorList>
            <person name="Takami H."/>
            <person name="Noguchi H."/>
            <person name="Takaki Y."/>
            <person name="Uchiyama I."/>
            <person name="Toyoda A."/>
            <person name="Nishi S."/>
            <person name="Chee G.-J."/>
            <person name="Arai W."/>
            <person name="Nunoura T."/>
            <person name="Itoh T."/>
            <person name="Hattori M."/>
            <person name="Takai K."/>
        </authorList>
    </citation>
    <scope>NUCLEOTIDE SEQUENCE</scope>
</reference>
<organism evidence="1">
    <name type="scientific">Acetithermum autotrophicum</name>
    <dbReference type="NCBI Taxonomy" id="1446466"/>
    <lineage>
        <taxon>Bacteria</taxon>
        <taxon>Candidatus Bipolaricaulota</taxon>
        <taxon>Candidatus Acetithermum</taxon>
    </lineage>
</organism>
<reference evidence="1" key="1">
    <citation type="journal article" date="2005" name="Environ. Microbiol.">
        <title>Genetic and functional properties of uncultivated thermophilic crenarchaeotes from a subsurface gold mine as revealed by analysis of genome fragments.</title>
        <authorList>
            <person name="Nunoura T."/>
            <person name="Hirayama H."/>
            <person name="Takami H."/>
            <person name="Oida H."/>
            <person name="Nishi S."/>
            <person name="Shimamura S."/>
            <person name="Suzuki Y."/>
            <person name="Inagaki F."/>
            <person name="Takai K."/>
            <person name="Nealson K.H."/>
            <person name="Horikoshi K."/>
        </authorList>
    </citation>
    <scope>NUCLEOTIDE SEQUENCE</scope>
</reference>
<sequence length="65" mass="7494">MAIETLAETVAASETWISVWHDDSEQEVYVQYGYVDISMPVEDFEDFVETLVEARAKLAQPKKKR</sequence>
<gene>
    <name evidence="1" type="ORF">HGMM_OP2C054</name>
</gene>
<dbReference type="AlphaFoldDB" id="H5SQY7"/>
<name>H5SQY7_ACEAU</name>